<evidence type="ECO:0008006" key="4">
    <source>
        <dbReference type="Google" id="ProtNLM"/>
    </source>
</evidence>
<evidence type="ECO:0000256" key="1">
    <source>
        <dbReference type="SAM" id="MobiDB-lite"/>
    </source>
</evidence>
<organism evidence="2 3">
    <name type="scientific">Lentzea atacamensis</name>
    <dbReference type="NCBI Taxonomy" id="531938"/>
    <lineage>
        <taxon>Bacteria</taxon>
        <taxon>Bacillati</taxon>
        <taxon>Actinomycetota</taxon>
        <taxon>Actinomycetes</taxon>
        <taxon>Pseudonocardiales</taxon>
        <taxon>Pseudonocardiaceae</taxon>
        <taxon>Lentzea</taxon>
    </lineage>
</organism>
<evidence type="ECO:0000313" key="2">
    <source>
        <dbReference type="EMBL" id="RAS59555.1"/>
    </source>
</evidence>
<dbReference type="InterPro" id="IPR027417">
    <property type="entry name" value="P-loop_NTPase"/>
</dbReference>
<feature type="compositionally biased region" description="Low complexity" evidence="1">
    <location>
        <begin position="56"/>
        <end position="67"/>
    </location>
</feature>
<reference evidence="2 3" key="1">
    <citation type="submission" date="2018-06" db="EMBL/GenBank/DDBJ databases">
        <title>Genomic Encyclopedia of Type Strains, Phase IV (KMG-IV): sequencing the most valuable type-strain genomes for metagenomic binning, comparative biology and taxonomic classification.</title>
        <authorList>
            <person name="Goeker M."/>
        </authorList>
    </citation>
    <scope>NUCLEOTIDE SEQUENCE [LARGE SCALE GENOMIC DNA]</scope>
    <source>
        <strain evidence="2 3">DSM 45479</strain>
    </source>
</reference>
<protein>
    <recommendedName>
        <fullName evidence="4">MinD-like ATPase involved in chromosome partitioning or flagellar assembly</fullName>
    </recommendedName>
</protein>
<feature type="region of interest" description="Disordered" evidence="1">
    <location>
        <begin position="1"/>
        <end position="86"/>
    </location>
</feature>
<dbReference type="Proteomes" id="UP000248714">
    <property type="component" value="Unassembled WGS sequence"/>
</dbReference>
<dbReference type="EMBL" id="QLTT01000014">
    <property type="protein sequence ID" value="RAS59555.1"/>
    <property type="molecule type" value="Genomic_DNA"/>
</dbReference>
<keyword evidence="3" id="KW-1185">Reference proteome</keyword>
<dbReference type="SUPFAM" id="SSF52540">
    <property type="entry name" value="P-loop containing nucleoside triphosphate hydrolases"/>
    <property type="match status" value="1"/>
</dbReference>
<comment type="caution">
    <text evidence="2">The sequence shown here is derived from an EMBL/GenBank/DDBJ whole genome shotgun (WGS) entry which is preliminary data.</text>
</comment>
<sequence>MVATSGEPLDRNGLRGAAATLPPNSATRRDLSARSGATDGSPGDRPGTALPPTRPTPVGTGSTTPVSSTPPPGESPMPLAGPVSTLSEPEGLRAFEAELALAARRSWPQLPDADVVAAVAAGMLAEASEDADAAARAAHELDRDDSGGLGDVARDTAGQVGAAAAWIQRQGLPPTFTSPVDWAGFGTVIPILAGSPGAGASVFAAVLADLLQIERRRVLMVDLADPARSGLSAAARSDGPWLTRPHPQVHIRFSWRAQAVLARLQSALPVIAPGMVPPPRFWLPQGLQPEVTVVDLGHDAWRVTAHPLAGAGAWLRRGTPPPRPVLVVRPSRPSLLHAEQVLTRLDHWVAVAAVSPAAQLVVMGAKRWPDGVEGAAGRRVAALLPDAVFVPHDSDLAAAGVTAAVTPSRLRQAITPLLRRWGLLLDTTGQRKRPSLRGRS</sequence>
<accession>A0ABX9DZA4</accession>
<evidence type="ECO:0000313" key="3">
    <source>
        <dbReference type="Proteomes" id="UP000248714"/>
    </source>
</evidence>
<proteinExistence type="predicted"/>
<name>A0ABX9DZA4_9PSEU</name>
<gene>
    <name evidence="2" type="ORF">C8D87_114167</name>
</gene>